<organism evidence="1 2">
    <name type="scientific">Desulfosarcina widdelii</name>
    <dbReference type="NCBI Taxonomy" id="947919"/>
    <lineage>
        <taxon>Bacteria</taxon>
        <taxon>Pseudomonadati</taxon>
        <taxon>Thermodesulfobacteriota</taxon>
        <taxon>Desulfobacteria</taxon>
        <taxon>Desulfobacterales</taxon>
        <taxon>Desulfosarcinaceae</taxon>
        <taxon>Desulfosarcina</taxon>
    </lineage>
</organism>
<name>A0A5K7Z090_9BACT</name>
<evidence type="ECO:0000313" key="2">
    <source>
        <dbReference type="Proteomes" id="UP000427769"/>
    </source>
</evidence>
<gene>
    <name evidence="1" type="ORF">DSCW_10860</name>
</gene>
<dbReference type="Gene3D" id="3.30.70.1230">
    <property type="entry name" value="Nucleotide cyclase"/>
    <property type="match status" value="1"/>
</dbReference>
<sequence>MQAHYPPTIPGALPPLSLMPDQIEAPAFFVDRDLSVRWMAANGKDRFSSALARTLAPSADDNIFNLLLQPEIKESLSDWQAFFSFVYTSLRRSTARETFDRQTDFIAREDRPGADGGRVLESHVHRFQVDSTLVGEKNRQRQSALRAFCLQFTEGTLFLLRGDPWSRSEPEDKTTDRPDVFIEPADRKETICVLSARLNDSHRIADTMLADVFFKMMNQVWEATDDAVADLGGVRVGCNGAQIRYLFKCHAGRNPIFSAISCATRMNERMRRLQEKIAARMGWAEELCMNMGICHGETDTQVSGTDDCMEFMIPGGALDQSSHLSALAGKGEIWITKHAVVQLPKKLVDRVVLGIDRQGEFLRNFFTRIADLPPRQVPDRTATEMGTLAVARILNIQTPAPLETKKD</sequence>
<protein>
    <submittedName>
        <fullName evidence="1">Uncharacterized protein</fullName>
    </submittedName>
</protein>
<evidence type="ECO:0000313" key="1">
    <source>
        <dbReference type="EMBL" id="BBO73669.1"/>
    </source>
</evidence>
<reference evidence="1 2" key="1">
    <citation type="submission" date="2019-11" db="EMBL/GenBank/DDBJ databases">
        <title>Comparative genomics of hydrocarbon-degrading Desulfosarcina strains.</title>
        <authorList>
            <person name="Watanabe M."/>
            <person name="Kojima H."/>
            <person name="Fukui M."/>
        </authorList>
    </citation>
    <scope>NUCLEOTIDE SEQUENCE [LARGE SCALE GENOMIC DNA]</scope>
    <source>
        <strain evidence="1 2">PP31</strain>
    </source>
</reference>
<dbReference type="SUPFAM" id="SSF55073">
    <property type="entry name" value="Nucleotide cyclase"/>
    <property type="match status" value="1"/>
</dbReference>
<accession>A0A5K7Z090</accession>
<dbReference type="Proteomes" id="UP000427769">
    <property type="component" value="Chromosome"/>
</dbReference>
<proteinExistence type="predicted"/>
<dbReference type="KEGG" id="dwd:DSCW_10860"/>
<keyword evidence="2" id="KW-1185">Reference proteome</keyword>
<dbReference type="AlphaFoldDB" id="A0A5K7Z090"/>
<dbReference type="EMBL" id="AP021875">
    <property type="protein sequence ID" value="BBO73669.1"/>
    <property type="molecule type" value="Genomic_DNA"/>
</dbReference>
<dbReference type="InterPro" id="IPR029787">
    <property type="entry name" value="Nucleotide_cyclase"/>
</dbReference>